<dbReference type="VEuPathDB" id="MicrosporidiaDB:TUBRATIS_16250"/>
<accession>A0A437AL56</accession>
<gene>
    <name evidence="1" type="ORF">TUBRATIS_16250</name>
</gene>
<proteinExistence type="predicted"/>
<dbReference type="Proteomes" id="UP000282876">
    <property type="component" value="Unassembled WGS sequence"/>
</dbReference>
<evidence type="ECO:0000313" key="2">
    <source>
        <dbReference type="Proteomes" id="UP000282876"/>
    </source>
</evidence>
<keyword evidence="2" id="KW-1185">Reference proteome</keyword>
<sequence>MEKEIEAEAKKLYDYYNKLSLEYKKITKKKDETNNKEPISAELALVLDKINKFRNEYSLFIKERKNSFGKFDINKYLEIKLIEIKAKKEKQGTKDNFLFINNKQFNTYEFTDENKLFEKQEENISEIEEKNEVVVYYSDTHMVNLLKKQKEFLKKARDKKIGLDVLTPGKRAKVLKSCDNFLNDIIYKLVCMANTREKKVLKKNDLYFLLKLHDINIEKEEEKRKRTFL</sequence>
<evidence type="ECO:0000313" key="1">
    <source>
        <dbReference type="EMBL" id="RVD91905.1"/>
    </source>
</evidence>
<dbReference type="AlphaFoldDB" id="A0A437AL56"/>
<comment type="caution">
    <text evidence="1">The sequence shown here is derived from an EMBL/GenBank/DDBJ whole genome shotgun (WGS) entry which is preliminary data.</text>
</comment>
<reference evidence="1 2" key="1">
    <citation type="submission" date="2018-10" db="EMBL/GenBank/DDBJ databases">
        <title>Draft genome sequence of the microsporidian Tubulinosema ratisbonensis.</title>
        <authorList>
            <person name="Polonais V."/>
            <person name="Peyretaillade E."/>
            <person name="Niehus S."/>
            <person name="Wawrzyniak I."/>
            <person name="Franchet A."/>
            <person name="Gaspin C."/>
            <person name="Reichstadt M."/>
            <person name="Belser C."/>
            <person name="Labadie K."/>
            <person name="Delbac F."/>
            <person name="Ferrandon D."/>
        </authorList>
    </citation>
    <scope>NUCLEOTIDE SEQUENCE [LARGE SCALE GENOMIC DNA]</scope>
    <source>
        <strain evidence="1 2">Franzen</strain>
    </source>
</reference>
<protein>
    <submittedName>
        <fullName evidence="1">Uncharacterized protein</fullName>
    </submittedName>
</protein>
<organism evidence="1 2">
    <name type="scientific">Tubulinosema ratisbonensis</name>
    <dbReference type="NCBI Taxonomy" id="291195"/>
    <lineage>
        <taxon>Eukaryota</taxon>
        <taxon>Fungi</taxon>
        <taxon>Fungi incertae sedis</taxon>
        <taxon>Microsporidia</taxon>
        <taxon>Tubulinosematoidea</taxon>
        <taxon>Tubulinosematidae</taxon>
        <taxon>Tubulinosema</taxon>
    </lineage>
</organism>
<name>A0A437AL56_9MICR</name>
<dbReference type="EMBL" id="RCSS01000374">
    <property type="protein sequence ID" value="RVD91905.1"/>
    <property type="molecule type" value="Genomic_DNA"/>
</dbReference>
<dbReference type="OrthoDB" id="10314854at2759"/>